<comment type="caution">
    <text evidence="1">The sequence shown here is derived from an EMBL/GenBank/DDBJ whole genome shotgun (WGS) entry which is preliminary data.</text>
</comment>
<reference evidence="1" key="1">
    <citation type="journal article" date="2015" name="Nature">
        <title>Complex archaea that bridge the gap between prokaryotes and eukaryotes.</title>
        <authorList>
            <person name="Spang A."/>
            <person name="Saw J.H."/>
            <person name="Jorgensen S.L."/>
            <person name="Zaremba-Niedzwiedzka K."/>
            <person name="Martijn J."/>
            <person name="Lind A.E."/>
            <person name="van Eijk R."/>
            <person name="Schleper C."/>
            <person name="Guy L."/>
            <person name="Ettema T.J."/>
        </authorList>
    </citation>
    <scope>NUCLEOTIDE SEQUENCE</scope>
</reference>
<organism evidence="1">
    <name type="scientific">marine sediment metagenome</name>
    <dbReference type="NCBI Taxonomy" id="412755"/>
    <lineage>
        <taxon>unclassified sequences</taxon>
        <taxon>metagenomes</taxon>
        <taxon>ecological metagenomes</taxon>
    </lineage>
</organism>
<accession>A0A0F9RA64</accession>
<protein>
    <submittedName>
        <fullName evidence="1">Uncharacterized protein</fullName>
    </submittedName>
</protein>
<proteinExistence type="predicted"/>
<sequence>MRKLKRTKCGGFEDIEAGGAVFCPLMYSQERECNNCCQDDCAWFKVVKEYGIPLTKNVCLCDTKVIGQLIKG</sequence>
<name>A0A0F9RA64_9ZZZZ</name>
<dbReference type="AlphaFoldDB" id="A0A0F9RA64"/>
<dbReference type="EMBL" id="LAZR01001049">
    <property type="protein sequence ID" value="KKN51749.1"/>
    <property type="molecule type" value="Genomic_DNA"/>
</dbReference>
<evidence type="ECO:0000313" key="1">
    <source>
        <dbReference type="EMBL" id="KKN51749.1"/>
    </source>
</evidence>
<gene>
    <name evidence="1" type="ORF">LCGC14_0619260</name>
</gene>